<accession>A0A9D4J7W6</accession>
<gene>
    <name evidence="1" type="ORF">DPMN_156806</name>
</gene>
<dbReference type="EMBL" id="JAIWYP010000007">
    <property type="protein sequence ID" value="KAH3803106.1"/>
    <property type="molecule type" value="Genomic_DNA"/>
</dbReference>
<evidence type="ECO:0000313" key="1">
    <source>
        <dbReference type="EMBL" id="KAH3803106.1"/>
    </source>
</evidence>
<organism evidence="1 2">
    <name type="scientific">Dreissena polymorpha</name>
    <name type="common">Zebra mussel</name>
    <name type="synonym">Mytilus polymorpha</name>
    <dbReference type="NCBI Taxonomy" id="45954"/>
    <lineage>
        <taxon>Eukaryota</taxon>
        <taxon>Metazoa</taxon>
        <taxon>Spiralia</taxon>
        <taxon>Lophotrochozoa</taxon>
        <taxon>Mollusca</taxon>
        <taxon>Bivalvia</taxon>
        <taxon>Autobranchia</taxon>
        <taxon>Heteroconchia</taxon>
        <taxon>Euheterodonta</taxon>
        <taxon>Imparidentia</taxon>
        <taxon>Neoheterodontei</taxon>
        <taxon>Myida</taxon>
        <taxon>Dreissenoidea</taxon>
        <taxon>Dreissenidae</taxon>
        <taxon>Dreissena</taxon>
    </lineage>
</organism>
<evidence type="ECO:0000313" key="2">
    <source>
        <dbReference type="Proteomes" id="UP000828390"/>
    </source>
</evidence>
<dbReference type="AlphaFoldDB" id="A0A9D4J7W6"/>
<comment type="caution">
    <text evidence="1">The sequence shown here is derived from an EMBL/GenBank/DDBJ whole genome shotgun (WGS) entry which is preliminary data.</text>
</comment>
<protein>
    <submittedName>
        <fullName evidence="1">Uncharacterized protein</fullName>
    </submittedName>
</protein>
<keyword evidence="2" id="KW-1185">Reference proteome</keyword>
<sequence length="57" mass="6810">MGEWLSYIDTMLKMERRFGTKELPELSKVKFHQTMQGQQEYLEEWADRVLTIATPAF</sequence>
<proteinExistence type="predicted"/>
<name>A0A9D4J7W6_DREPO</name>
<reference evidence="1" key="2">
    <citation type="submission" date="2020-11" db="EMBL/GenBank/DDBJ databases">
        <authorList>
            <person name="McCartney M.A."/>
            <person name="Auch B."/>
            <person name="Kono T."/>
            <person name="Mallez S."/>
            <person name="Becker A."/>
            <person name="Gohl D.M."/>
            <person name="Silverstein K.A.T."/>
            <person name="Koren S."/>
            <person name="Bechman K.B."/>
            <person name="Herman A."/>
            <person name="Abrahante J.E."/>
            <person name="Garbe J."/>
        </authorList>
    </citation>
    <scope>NUCLEOTIDE SEQUENCE</scope>
    <source>
        <strain evidence="1">Duluth1</strain>
        <tissue evidence="1">Whole animal</tissue>
    </source>
</reference>
<dbReference type="Proteomes" id="UP000828390">
    <property type="component" value="Unassembled WGS sequence"/>
</dbReference>
<reference evidence="1" key="1">
    <citation type="journal article" date="2019" name="bioRxiv">
        <title>The Genome of the Zebra Mussel, Dreissena polymorpha: A Resource for Invasive Species Research.</title>
        <authorList>
            <person name="McCartney M.A."/>
            <person name="Auch B."/>
            <person name="Kono T."/>
            <person name="Mallez S."/>
            <person name="Zhang Y."/>
            <person name="Obille A."/>
            <person name="Becker A."/>
            <person name="Abrahante J.E."/>
            <person name="Garbe J."/>
            <person name="Badalamenti J.P."/>
            <person name="Herman A."/>
            <person name="Mangelson H."/>
            <person name="Liachko I."/>
            <person name="Sullivan S."/>
            <person name="Sone E.D."/>
            <person name="Koren S."/>
            <person name="Silverstein K.A.T."/>
            <person name="Beckman K.B."/>
            <person name="Gohl D.M."/>
        </authorList>
    </citation>
    <scope>NUCLEOTIDE SEQUENCE</scope>
    <source>
        <strain evidence="1">Duluth1</strain>
        <tissue evidence="1">Whole animal</tissue>
    </source>
</reference>